<accession>A0ACC5M8Q5</accession>
<gene>
    <name evidence="1" type="ORF">FHR69_000920</name>
</gene>
<protein>
    <submittedName>
        <fullName evidence="1">Uncharacterized protein</fullName>
    </submittedName>
</protein>
<dbReference type="Proteomes" id="UP000589818">
    <property type="component" value="Unassembled WGS sequence"/>
</dbReference>
<organism evidence="1 2">
    <name type="scientific">Pseudomonas umsongensis</name>
    <dbReference type="NCBI Taxonomy" id="198618"/>
    <lineage>
        <taxon>Bacteria</taxon>
        <taxon>Pseudomonadati</taxon>
        <taxon>Pseudomonadota</taxon>
        <taxon>Gammaproteobacteria</taxon>
        <taxon>Pseudomonadales</taxon>
        <taxon>Pseudomonadaceae</taxon>
        <taxon>Pseudomonas</taxon>
    </lineage>
</organism>
<reference evidence="1" key="1">
    <citation type="submission" date="2020-08" db="EMBL/GenBank/DDBJ databases">
        <title>Plant associated metagenomes--Microbial community diversity and host control of community assembly across model and emerging plant ecological genomics systems.</title>
        <authorList>
            <person name="Dangl J."/>
        </authorList>
    </citation>
    <scope>NUCLEOTIDE SEQUENCE</scope>
    <source>
        <strain evidence="1">KD5</strain>
    </source>
</reference>
<keyword evidence="2" id="KW-1185">Reference proteome</keyword>
<comment type="caution">
    <text evidence="1">The sequence shown here is derived from an EMBL/GenBank/DDBJ whole genome shotgun (WGS) entry which is preliminary data.</text>
</comment>
<evidence type="ECO:0000313" key="1">
    <source>
        <dbReference type="EMBL" id="MBB2885054.1"/>
    </source>
</evidence>
<name>A0ACC5M8Q5_9PSED</name>
<proteinExistence type="predicted"/>
<evidence type="ECO:0000313" key="2">
    <source>
        <dbReference type="Proteomes" id="UP000589818"/>
    </source>
</evidence>
<dbReference type="EMBL" id="JACHVR010000001">
    <property type="protein sequence ID" value="MBB2885054.1"/>
    <property type="molecule type" value="Genomic_DNA"/>
</dbReference>
<sequence>MIFFDLNTNDAEALLRHVEEFKPSSGDAREDSRLQNALLELKEALVQHLNDSGA</sequence>